<dbReference type="AlphaFoldDB" id="A0A518JUU9"/>
<sequence precursor="true">MKSSFNQGLRTCAIFGAMALAGSGSALAQVSQETLRAIGIPDAVETPIGNLEFFDGVPNNATIDKLYDNLDRMRAVEVYLNNQGAASLNAMWKGNAGIGADASNKVTITEQLLKPESLYLTGNTSTLYALTYLDLKTDGPLVVELPPGMLGFLDDAWFRFVENLGVIGPDRGKGGKYLLLPPDYSGAEPEGFFIVKLPTYNNLMFLRGSIAKGLKPAVENIKSKLRIYPLAKADDPPATEFINFSGTSYSTIVSRDISFFEDLNELVQAEPIDAIGPEMRGQLAAIGIVKGKPFEPDDRMKKLLNEAATLGNATARAITYQPRIDGVFIYPDTNSAWTSAYANKNTSFEADGAMGLDARPLFYFNATGVTPAMATSHAGAGSDYALAYLDADKNAFDGAKTYKLHLPPSVPINNFWAVTIYDTQTRSLLQTSQTFPTVGSQSEGFQKNEDGSYDVYFGPKAPVGKESNWLETIPGKSWFTILRMYGPLEAWIEKTWRPGEIELVE</sequence>
<reference evidence="4 5" key="1">
    <citation type="submission" date="2019-02" db="EMBL/GenBank/DDBJ databases">
        <title>Deep-cultivation of Planctomycetes and their phenomic and genomic characterization uncovers novel biology.</title>
        <authorList>
            <person name="Wiegand S."/>
            <person name="Jogler M."/>
            <person name="Boedeker C."/>
            <person name="Pinto D."/>
            <person name="Vollmers J."/>
            <person name="Rivas-Marin E."/>
            <person name="Kohn T."/>
            <person name="Peeters S.H."/>
            <person name="Heuer A."/>
            <person name="Rast P."/>
            <person name="Oberbeckmann S."/>
            <person name="Bunk B."/>
            <person name="Jeske O."/>
            <person name="Meyerdierks A."/>
            <person name="Storesund J.E."/>
            <person name="Kallscheuer N."/>
            <person name="Luecker S."/>
            <person name="Lage O.M."/>
            <person name="Pohl T."/>
            <person name="Merkel B.J."/>
            <person name="Hornburger P."/>
            <person name="Mueller R.-W."/>
            <person name="Bruemmer F."/>
            <person name="Labrenz M."/>
            <person name="Spormann A.M."/>
            <person name="Op den Camp H."/>
            <person name="Overmann J."/>
            <person name="Amann R."/>
            <person name="Jetten M.S.M."/>
            <person name="Mascher T."/>
            <person name="Medema M.H."/>
            <person name="Devos D.P."/>
            <person name="Kaster A.-K."/>
            <person name="Ovreas L."/>
            <person name="Rohde M."/>
            <person name="Galperin M.Y."/>
            <person name="Jogler C."/>
        </authorList>
    </citation>
    <scope>NUCLEOTIDE SEQUENCE [LARGE SCALE GENOMIC DNA]</scope>
    <source>
        <strain evidence="4 5">Poly24</strain>
    </source>
</reference>
<dbReference type="Gene3D" id="2.60.40.1610">
    <property type="entry name" value="Domain of unknown function DUF1254"/>
    <property type="match status" value="1"/>
</dbReference>
<evidence type="ECO:0000313" key="4">
    <source>
        <dbReference type="EMBL" id="QDV69276.1"/>
    </source>
</evidence>
<feature type="domain" description="DUF1214" evidence="2">
    <location>
        <begin position="384"/>
        <end position="488"/>
    </location>
</feature>
<evidence type="ECO:0000256" key="1">
    <source>
        <dbReference type="SAM" id="SignalP"/>
    </source>
</evidence>
<accession>A0A518JUU9</accession>
<protein>
    <recommendedName>
        <fullName evidence="6">DUF1254 domain-containing protein</fullName>
    </recommendedName>
</protein>
<feature type="signal peptide" evidence="1">
    <location>
        <begin position="1"/>
        <end position="28"/>
    </location>
</feature>
<organism evidence="4 5">
    <name type="scientific">Rosistilla carotiformis</name>
    <dbReference type="NCBI Taxonomy" id="2528017"/>
    <lineage>
        <taxon>Bacteria</taxon>
        <taxon>Pseudomonadati</taxon>
        <taxon>Planctomycetota</taxon>
        <taxon>Planctomycetia</taxon>
        <taxon>Pirellulales</taxon>
        <taxon>Pirellulaceae</taxon>
        <taxon>Rosistilla</taxon>
    </lineage>
</organism>
<dbReference type="InterPro" id="IPR010679">
    <property type="entry name" value="DUF1254"/>
</dbReference>
<proteinExistence type="predicted"/>
<evidence type="ECO:0000313" key="5">
    <source>
        <dbReference type="Proteomes" id="UP000315082"/>
    </source>
</evidence>
<dbReference type="RefSeq" id="WP_197451908.1">
    <property type="nucleotide sequence ID" value="NZ_CP036348.1"/>
</dbReference>
<dbReference type="Gene3D" id="1.10.3360.10">
    <property type="entry name" value="VPA0735-like domain"/>
    <property type="match status" value="1"/>
</dbReference>
<dbReference type="SUPFAM" id="SSF160935">
    <property type="entry name" value="VPA0735-like"/>
    <property type="match status" value="1"/>
</dbReference>
<name>A0A518JUU9_9BACT</name>
<feature type="domain" description="DUF1254" evidence="3">
    <location>
        <begin position="104"/>
        <end position="229"/>
    </location>
</feature>
<dbReference type="KEGG" id="rcf:Poly24_29910"/>
<dbReference type="EMBL" id="CP036348">
    <property type="protein sequence ID" value="QDV69276.1"/>
    <property type="molecule type" value="Genomic_DNA"/>
</dbReference>
<dbReference type="PANTHER" id="PTHR36509">
    <property type="entry name" value="BLL3101 PROTEIN"/>
    <property type="match status" value="1"/>
</dbReference>
<dbReference type="PANTHER" id="PTHR36509:SF3">
    <property type="entry name" value="SIGNAL PEPTIDE PROTEIN"/>
    <property type="match status" value="1"/>
</dbReference>
<keyword evidence="1" id="KW-0732">Signal</keyword>
<dbReference type="Pfam" id="PF06863">
    <property type="entry name" value="DUF1254"/>
    <property type="match status" value="1"/>
</dbReference>
<evidence type="ECO:0008006" key="6">
    <source>
        <dbReference type="Google" id="ProtNLM"/>
    </source>
</evidence>
<dbReference type="InterPro" id="IPR037050">
    <property type="entry name" value="DUF1254_sf"/>
</dbReference>
<dbReference type="Gene3D" id="2.60.120.600">
    <property type="entry name" value="Domain of unknown function DUF1214, C-terminal domain"/>
    <property type="match status" value="1"/>
</dbReference>
<gene>
    <name evidence="4" type="ORF">Poly24_29910</name>
</gene>
<dbReference type="InterPro" id="IPR037049">
    <property type="entry name" value="DUF1214_C_sf"/>
</dbReference>
<evidence type="ECO:0000259" key="3">
    <source>
        <dbReference type="Pfam" id="PF06863"/>
    </source>
</evidence>
<dbReference type="Pfam" id="PF06742">
    <property type="entry name" value="DUF1214"/>
    <property type="match status" value="1"/>
</dbReference>
<evidence type="ECO:0000259" key="2">
    <source>
        <dbReference type="Pfam" id="PF06742"/>
    </source>
</evidence>
<feature type="chain" id="PRO_5022093461" description="DUF1254 domain-containing protein" evidence="1">
    <location>
        <begin position="29"/>
        <end position="505"/>
    </location>
</feature>
<dbReference type="InterPro" id="IPR010621">
    <property type="entry name" value="DUF1214"/>
</dbReference>
<dbReference type="Proteomes" id="UP000315082">
    <property type="component" value="Chromosome"/>
</dbReference>
<keyword evidence="5" id="KW-1185">Reference proteome</keyword>